<comment type="caution">
    <text evidence="1">The sequence shown here is derived from an EMBL/GenBank/DDBJ whole genome shotgun (WGS) entry which is preliminary data.</text>
</comment>
<evidence type="ECO:0000313" key="1">
    <source>
        <dbReference type="EMBL" id="KAA5609809.1"/>
    </source>
</evidence>
<gene>
    <name evidence="1" type="ORF">F1189_22215</name>
</gene>
<name>A0A5M6IPI3_9PROT</name>
<dbReference type="AlphaFoldDB" id="A0A5M6IPI3"/>
<dbReference type="Proteomes" id="UP000325255">
    <property type="component" value="Unassembled WGS sequence"/>
</dbReference>
<protein>
    <submittedName>
        <fullName evidence="1">Uncharacterized protein</fullName>
    </submittedName>
</protein>
<dbReference type="RefSeq" id="WP_150043075.1">
    <property type="nucleotide sequence ID" value="NZ_OW485601.1"/>
</dbReference>
<dbReference type="EMBL" id="VWPK01000043">
    <property type="protein sequence ID" value="KAA5609809.1"/>
    <property type="molecule type" value="Genomic_DNA"/>
</dbReference>
<evidence type="ECO:0000313" key="2">
    <source>
        <dbReference type="Proteomes" id="UP000325255"/>
    </source>
</evidence>
<reference evidence="1 2" key="1">
    <citation type="submission" date="2019-09" db="EMBL/GenBank/DDBJ databases">
        <title>Genome sequence of Rhodovastum atsumiense, a diverse member of the Acetobacteraceae family of non-sulfur purple photosynthetic bacteria.</title>
        <authorList>
            <person name="Meyer T."/>
            <person name="Kyndt J."/>
        </authorList>
    </citation>
    <scope>NUCLEOTIDE SEQUENCE [LARGE SCALE GENOMIC DNA]</scope>
    <source>
        <strain evidence="1 2">DSM 21279</strain>
    </source>
</reference>
<accession>A0A5M6IPI3</accession>
<sequence>MIPVELAHQQAGAVEHVIKAEGLVISRDIRTMALRLLRNPAINSDALLGAYDALIELSQIAAQDCLHSVAHGYRRLGELLAEQAPTRVT</sequence>
<keyword evidence="2" id="KW-1185">Reference proteome</keyword>
<organism evidence="1 2">
    <name type="scientific">Rhodovastum atsumiense</name>
    <dbReference type="NCBI Taxonomy" id="504468"/>
    <lineage>
        <taxon>Bacteria</taxon>
        <taxon>Pseudomonadati</taxon>
        <taxon>Pseudomonadota</taxon>
        <taxon>Alphaproteobacteria</taxon>
        <taxon>Acetobacterales</taxon>
        <taxon>Acetobacteraceae</taxon>
        <taxon>Rhodovastum</taxon>
    </lineage>
</organism>
<proteinExistence type="predicted"/>